<proteinExistence type="predicted"/>
<dbReference type="InterPro" id="IPR012373">
    <property type="entry name" value="Ferrdict_sens_TM"/>
</dbReference>
<dbReference type="RefSeq" id="WP_118302568.1">
    <property type="nucleotide sequence ID" value="NZ_BMPA01000003.1"/>
</dbReference>
<dbReference type="PIRSF" id="PIRSF018266">
    <property type="entry name" value="FecR"/>
    <property type="match status" value="1"/>
</dbReference>
<dbReference type="FunFam" id="2.60.120.1440:FF:000001">
    <property type="entry name" value="Putative anti-sigma factor"/>
    <property type="match status" value="1"/>
</dbReference>
<gene>
    <name evidence="6" type="ORF">F1644_00180</name>
    <name evidence="5" type="ORF">GGR15_001068</name>
</gene>
<keyword evidence="1" id="KW-0472">Membrane</keyword>
<reference evidence="6 8" key="1">
    <citation type="submission" date="2019-09" db="EMBL/GenBank/DDBJ databases">
        <title>Butyricimonas paravirosa DSM 105722 (=214-4 = JCM 18677 = CCUG 65563).</title>
        <authorList>
            <person name="Le Roy T."/>
            <person name="Cani P.D."/>
        </authorList>
    </citation>
    <scope>NUCLEOTIDE SEQUENCE [LARGE SCALE GENOMIC DNA]</scope>
    <source>
        <strain evidence="6 8">DSM 105722</strain>
    </source>
</reference>
<dbReference type="InterPro" id="IPR006860">
    <property type="entry name" value="FecR"/>
</dbReference>
<dbReference type="Proteomes" id="UP000576368">
    <property type="component" value="Unassembled WGS sequence"/>
</dbReference>
<dbReference type="InterPro" id="IPR032508">
    <property type="entry name" value="FecR_C"/>
</dbReference>
<dbReference type="Pfam" id="PF04773">
    <property type="entry name" value="FecR"/>
    <property type="match status" value="1"/>
</dbReference>
<evidence type="ECO:0000256" key="1">
    <source>
        <dbReference type="SAM" id="Phobius"/>
    </source>
</evidence>
<evidence type="ECO:0000259" key="2">
    <source>
        <dbReference type="Pfam" id="PF04773"/>
    </source>
</evidence>
<feature type="domain" description="Protein FecR C-terminal" evidence="4">
    <location>
        <begin position="315"/>
        <end position="382"/>
    </location>
</feature>
<evidence type="ECO:0000313" key="5">
    <source>
        <dbReference type="EMBL" id="NJC17457.1"/>
    </source>
</evidence>
<dbReference type="EMBL" id="JAATLI010000003">
    <property type="protein sequence ID" value="NJC17457.1"/>
    <property type="molecule type" value="Genomic_DNA"/>
</dbReference>
<feature type="transmembrane region" description="Helical" evidence="1">
    <location>
        <begin position="84"/>
        <end position="104"/>
    </location>
</feature>
<name>A0A7X6BJC0_9BACT</name>
<organism evidence="5 7">
    <name type="scientific">Butyricimonas paravirosa</name>
    <dbReference type="NCBI Taxonomy" id="1472417"/>
    <lineage>
        <taxon>Bacteria</taxon>
        <taxon>Pseudomonadati</taxon>
        <taxon>Bacteroidota</taxon>
        <taxon>Bacteroidia</taxon>
        <taxon>Bacteroidales</taxon>
        <taxon>Odoribacteraceae</taxon>
        <taxon>Butyricimonas</taxon>
    </lineage>
</organism>
<evidence type="ECO:0000313" key="6">
    <source>
        <dbReference type="EMBL" id="WOF10784.1"/>
    </source>
</evidence>
<keyword evidence="1" id="KW-1133">Transmembrane helix</keyword>
<protein>
    <submittedName>
        <fullName evidence="6">DUF4974 domain-containing protein</fullName>
    </submittedName>
    <submittedName>
        <fullName evidence="5">Ferric-dicitrate binding protein FerR (Iron transport regulator)</fullName>
    </submittedName>
</protein>
<dbReference type="Proteomes" id="UP001302374">
    <property type="component" value="Chromosome"/>
</dbReference>
<dbReference type="PANTHER" id="PTHR30273:SF2">
    <property type="entry name" value="PROTEIN FECR"/>
    <property type="match status" value="1"/>
</dbReference>
<dbReference type="GeneID" id="86889671"/>
<reference evidence="5 7" key="2">
    <citation type="submission" date="2020-03" db="EMBL/GenBank/DDBJ databases">
        <title>Genomic Encyclopedia of Type Strains, Phase IV (KMG-IV): sequencing the most valuable type-strain genomes for metagenomic binning, comparative biology and taxonomic classification.</title>
        <authorList>
            <person name="Goeker M."/>
        </authorList>
    </citation>
    <scope>NUCLEOTIDE SEQUENCE [LARGE SCALE GENOMIC DNA]</scope>
    <source>
        <strain evidence="5 7">DSM 105722</strain>
    </source>
</reference>
<dbReference type="Gene3D" id="2.60.120.1440">
    <property type="match status" value="1"/>
</dbReference>
<dbReference type="InterPro" id="IPR032623">
    <property type="entry name" value="FecR_N"/>
</dbReference>
<dbReference type="PANTHER" id="PTHR30273">
    <property type="entry name" value="PERIPLASMIC SIGNAL SENSOR AND SIGMA FACTOR ACTIVATOR FECR-RELATED"/>
    <property type="match status" value="1"/>
</dbReference>
<evidence type="ECO:0000259" key="3">
    <source>
        <dbReference type="Pfam" id="PF16220"/>
    </source>
</evidence>
<evidence type="ECO:0000259" key="4">
    <source>
        <dbReference type="Pfam" id="PF16344"/>
    </source>
</evidence>
<dbReference type="Pfam" id="PF16344">
    <property type="entry name" value="FecR_C"/>
    <property type="match status" value="1"/>
</dbReference>
<accession>A0A7X6BJC0</accession>
<keyword evidence="8" id="KW-1185">Reference proteome</keyword>
<evidence type="ECO:0000313" key="7">
    <source>
        <dbReference type="Proteomes" id="UP000576368"/>
    </source>
</evidence>
<sequence length="384" mass="44478">MDMELEKRYRIAEWIAEQIAGILSEEEQALLEDWRQASPEHEEEYERIIQRLKSDLRKVRMSDGENEWRQFERKLVRGRKIRRVWYYAAVISVGITVLFGVLPLSRPDHVLPLAQIESKGIKESKAILILGDGREINLTDTTGNVLVENEEVKVSALNNMIRYDEKEVTNSLTEEYNTLIIPRGGEYELELADGTRVWLNSESKLVYPVRFTGNSREVQMEGEVCFQVAKNEKQPFVVKTKDVAVKVLGTFFNVEAYPEKKDVITTLVEGRINVSDGERERVVEPGQQIIATGDELLVKQVRAEEFVSWTRGVCFFTDTSLEQIMEKLSRWYDVEVVFTHPSLRDAHFTLEIKRYDNISDVLVRIEKTERVKFRVEGNVVTVDE</sequence>
<dbReference type="GO" id="GO:0016989">
    <property type="term" value="F:sigma factor antagonist activity"/>
    <property type="evidence" value="ECO:0007669"/>
    <property type="project" value="TreeGrafter"/>
</dbReference>
<feature type="domain" description="FecR N-terminal" evidence="3">
    <location>
        <begin position="12"/>
        <end position="48"/>
    </location>
</feature>
<dbReference type="Gene3D" id="3.55.50.30">
    <property type="match status" value="1"/>
</dbReference>
<evidence type="ECO:0000313" key="8">
    <source>
        <dbReference type="Proteomes" id="UP001302374"/>
    </source>
</evidence>
<dbReference type="Pfam" id="PF16220">
    <property type="entry name" value="DUF4880"/>
    <property type="match status" value="1"/>
</dbReference>
<feature type="domain" description="FecR protein" evidence="2">
    <location>
        <begin position="182"/>
        <end position="272"/>
    </location>
</feature>
<keyword evidence="1" id="KW-0812">Transmembrane</keyword>
<dbReference type="AlphaFoldDB" id="A0A7X6BJC0"/>
<dbReference type="EMBL" id="CP043839">
    <property type="protein sequence ID" value="WOF10784.1"/>
    <property type="molecule type" value="Genomic_DNA"/>
</dbReference>